<evidence type="ECO:0000256" key="1">
    <source>
        <dbReference type="SAM" id="MobiDB-lite"/>
    </source>
</evidence>
<gene>
    <name evidence="2" type="ORF">PLEPLA_LOCUS43389</name>
</gene>
<evidence type="ECO:0000313" key="2">
    <source>
        <dbReference type="EMBL" id="CAB1455608.1"/>
    </source>
</evidence>
<proteinExistence type="predicted"/>
<comment type="caution">
    <text evidence="2">The sequence shown here is derived from an EMBL/GenBank/DDBJ whole genome shotgun (WGS) entry which is preliminary data.</text>
</comment>
<sequence>MRGSSFNENKRKRQNDTSASEGARHTRQAVTAPTADNPCATRLCLCFIPPLARHGNLLCFLLASPSFFPLGRRPRGLLELGVADVQPLLIERDRRLATERRRQRSKQHEGTVFKPVVTSGSCLSVACTASPLLRLLNAVPLGVLPTLATLAISCRLTLSEFRTARKHKHTQEHTSALLCLRLVRRTGRTKPGKKQKDGVKRTEVVVVVERRRRRRREGMNGREREKELMFTSHRRCRLLLLAEHRQRLVRRSLIWGLSPAAHGDSGTETWQRL</sequence>
<feature type="region of interest" description="Disordered" evidence="1">
    <location>
        <begin position="1"/>
        <end position="32"/>
    </location>
</feature>
<dbReference type="AlphaFoldDB" id="A0A9N7Z4T7"/>
<protein>
    <submittedName>
        <fullName evidence="2">Uncharacterized protein</fullName>
    </submittedName>
</protein>
<organism evidence="2 3">
    <name type="scientific">Pleuronectes platessa</name>
    <name type="common">European plaice</name>
    <dbReference type="NCBI Taxonomy" id="8262"/>
    <lineage>
        <taxon>Eukaryota</taxon>
        <taxon>Metazoa</taxon>
        <taxon>Chordata</taxon>
        <taxon>Craniata</taxon>
        <taxon>Vertebrata</taxon>
        <taxon>Euteleostomi</taxon>
        <taxon>Actinopterygii</taxon>
        <taxon>Neopterygii</taxon>
        <taxon>Teleostei</taxon>
        <taxon>Neoteleostei</taxon>
        <taxon>Acanthomorphata</taxon>
        <taxon>Carangaria</taxon>
        <taxon>Pleuronectiformes</taxon>
        <taxon>Pleuronectoidei</taxon>
        <taxon>Pleuronectidae</taxon>
        <taxon>Pleuronectes</taxon>
    </lineage>
</organism>
<reference evidence="2" key="1">
    <citation type="submission" date="2020-03" db="EMBL/GenBank/DDBJ databases">
        <authorList>
            <person name="Weist P."/>
        </authorList>
    </citation>
    <scope>NUCLEOTIDE SEQUENCE</scope>
</reference>
<name>A0A9N7Z4T7_PLEPL</name>
<evidence type="ECO:0000313" key="3">
    <source>
        <dbReference type="Proteomes" id="UP001153269"/>
    </source>
</evidence>
<keyword evidence="3" id="KW-1185">Reference proteome</keyword>
<dbReference type="EMBL" id="CADEAL010004263">
    <property type="protein sequence ID" value="CAB1455608.1"/>
    <property type="molecule type" value="Genomic_DNA"/>
</dbReference>
<accession>A0A9N7Z4T7</accession>
<dbReference type="Proteomes" id="UP001153269">
    <property type="component" value="Unassembled WGS sequence"/>
</dbReference>